<dbReference type="SUPFAM" id="SSF50447">
    <property type="entry name" value="Translation proteins"/>
    <property type="match status" value="1"/>
</dbReference>
<evidence type="ECO:0000313" key="8">
    <source>
        <dbReference type="Proteomes" id="UP001175271"/>
    </source>
</evidence>
<accession>A0AA39LU26</accession>
<comment type="caution">
    <text evidence="7">The sequence shown here is derived from an EMBL/GenBank/DDBJ whole genome shotgun (WGS) entry which is preliminary data.</text>
</comment>
<dbReference type="InterPro" id="IPR019926">
    <property type="entry name" value="Ribosomal_uL3_CS"/>
</dbReference>
<evidence type="ECO:0008006" key="9">
    <source>
        <dbReference type="Google" id="ProtNLM"/>
    </source>
</evidence>
<dbReference type="EMBL" id="JAUCMV010000003">
    <property type="protein sequence ID" value="KAK0409339.1"/>
    <property type="molecule type" value="Genomic_DNA"/>
</dbReference>
<dbReference type="Gene3D" id="4.10.960.10">
    <property type="entry name" value="Ribosomal protein L3, domain 3"/>
    <property type="match status" value="1"/>
</dbReference>
<dbReference type="GO" id="GO:0003723">
    <property type="term" value="F:RNA binding"/>
    <property type="evidence" value="ECO:0007669"/>
    <property type="project" value="TreeGrafter"/>
</dbReference>
<dbReference type="Gene3D" id="3.30.1430.10">
    <property type="match status" value="1"/>
</dbReference>
<name>A0AA39LU26_9BILA</name>
<evidence type="ECO:0000256" key="4">
    <source>
        <dbReference type="ARBA" id="ARBA00056881"/>
    </source>
</evidence>
<dbReference type="InterPro" id="IPR045077">
    <property type="entry name" value="L3_arc_euk"/>
</dbReference>
<feature type="compositionally biased region" description="Basic residues" evidence="6">
    <location>
        <begin position="249"/>
        <end position="265"/>
    </location>
</feature>
<dbReference type="Proteomes" id="UP001175271">
    <property type="component" value="Unassembled WGS sequence"/>
</dbReference>
<dbReference type="Pfam" id="PF00297">
    <property type="entry name" value="Ribosomal_L3"/>
    <property type="match status" value="1"/>
</dbReference>
<evidence type="ECO:0000256" key="6">
    <source>
        <dbReference type="SAM" id="MobiDB-lite"/>
    </source>
</evidence>
<proteinExistence type="inferred from homology"/>
<dbReference type="Gene3D" id="2.40.30.10">
    <property type="entry name" value="Translation factors"/>
    <property type="match status" value="1"/>
</dbReference>
<evidence type="ECO:0000256" key="3">
    <source>
        <dbReference type="ARBA" id="ARBA00023274"/>
    </source>
</evidence>
<dbReference type="FunFam" id="2.40.30.10:FF:000079">
    <property type="entry name" value="60S ribosomal protein L3"/>
    <property type="match status" value="1"/>
</dbReference>
<evidence type="ECO:0000313" key="7">
    <source>
        <dbReference type="EMBL" id="KAK0409339.1"/>
    </source>
</evidence>
<dbReference type="PROSITE" id="PS00474">
    <property type="entry name" value="RIBOSOMAL_L3"/>
    <property type="match status" value="1"/>
</dbReference>
<dbReference type="InterPro" id="IPR009000">
    <property type="entry name" value="Transl_B-barrel_sf"/>
</dbReference>
<sequence length="682" mass="77070">MSSAPRALRVRPITVTLPKTRQRHEFNRYSFVDVSDDFRIPALHCCNGKHREIVVSTRDECNESVAKRSVLNSSRVIPDPFEVPHAVHDVNNNLDTSKPSSSTRSVQSKVALDVHTLRDSSDGDFSFVIDSAVVEEPRTAITNLDEYRFQRDDIDLIEEDVERNGGREQKEIRTNLDRLKNVAPVMGGSKSVPTVADASPASMAYLSRVRALYTENSSTSVASSAQYTTKIIGGRPRVAPGRRPPPSPTRKRTVTTHAARSKKRSAALDPKMFPAYNMSHRKFSAPRHGSMAFAPRKRARRFRGKVKTFPKDDASKPVHLTAFIGFKAGMTHVLRDVDKPGSKLNKKEVVESVTIFEAPPMVVVGVVGYIETPKGLRAFKTVFAEHLSDDCRRRFYKNWYKSKRKAFTKSSKKWQDEDGKRSIEDDLNKIKKYCSVVRVIAHTQMRVMHHRQRKAHIMEIQVNGGTVADKVEWAREHFEKQVPVDSVFAQDEMIDTIGVTKGHGYKGVTSRWHTKKLPRKTHRGLRKVACIGAWHPSRVQFTVARAGQKGFHHRTEINKKIYRIGKSCLSEEGKNNGSTEYDITQKNINPMGGFPHYGMVNQDFVMIRGACVGPKGRPLTLRKSLITQTKRFAFEKINLKWIDTSSKYGHGRFQTSAEKKAFMGKLKKDFIAEEEAKTAAAK</sequence>
<keyword evidence="8" id="KW-1185">Reference proteome</keyword>
<dbReference type="InterPro" id="IPR000597">
    <property type="entry name" value="Ribosomal_uL3"/>
</dbReference>
<dbReference type="GO" id="GO:0003735">
    <property type="term" value="F:structural constituent of ribosome"/>
    <property type="evidence" value="ECO:0007669"/>
    <property type="project" value="InterPro"/>
</dbReference>
<keyword evidence="2 5" id="KW-0689">Ribosomal protein</keyword>
<dbReference type="FunFam" id="4.10.960.10:FF:000002">
    <property type="entry name" value="60S ribosomal protein L3"/>
    <property type="match status" value="1"/>
</dbReference>
<dbReference type="AlphaFoldDB" id="A0AA39LU26"/>
<comment type="similarity">
    <text evidence="1 5">Belongs to the universal ribosomal protein uL3 family.</text>
</comment>
<dbReference type="PANTHER" id="PTHR11363:SF5">
    <property type="entry name" value="LARGE RIBOSOMAL SUBUNIT PROTEIN UL3"/>
    <property type="match status" value="1"/>
</dbReference>
<dbReference type="GO" id="GO:0022625">
    <property type="term" value="C:cytosolic large ribosomal subunit"/>
    <property type="evidence" value="ECO:0007669"/>
    <property type="project" value="TreeGrafter"/>
</dbReference>
<evidence type="ECO:0000256" key="1">
    <source>
        <dbReference type="ARBA" id="ARBA00006540"/>
    </source>
</evidence>
<evidence type="ECO:0000256" key="2">
    <source>
        <dbReference type="ARBA" id="ARBA00022980"/>
    </source>
</evidence>
<dbReference type="GO" id="GO:0006412">
    <property type="term" value="P:translation"/>
    <property type="evidence" value="ECO:0007669"/>
    <property type="project" value="InterPro"/>
</dbReference>
<comment type="function">
    <text evidence="4">The L3 protein is a component of the large subunit of cytoplasmic ribosomes.</text>
</comment>
<keyword evidence="3 5" id="KW-0687">Ribonucleoprotein</keyword>
<dbReference type="FunFam" id="3.30.1430.10:FF:000001">
    <property type="entry name" value="60S ribosomal protein L3"/>
    <property type="match status" value="1"/>
</dbReference>
<dbReference type="InterPro" id="IPR044892">
    <property type="entry name" value="Ribosomal_L3_dom_3_arc_sf"/>
</dbReference>
<dbReference type="PANTHER" id="PTHR11363">
    <property type="entry name" value="60S RIBOSOMAL PROTEIN L3-RELATED"/>
    <property type="match status" value="1"/>
</dbReference>
<organism evidence="7 8">
    <name type="scientific">Steinernema hermaphroditum</name>
    <dbReference type="NCBI Taxonomy" id="289476"/>
    <lineage>
        <taxon>Eukaryota</taxon>
        <taxon>Metazoa</taxon>
        <taxon>Ecdysozoa</taxon>
        <taxon>Nematoda</taxon>
        <taxon>Chromadorea</taxon>
        <taxon>Rhabditida</taxon>
        <taxon>Tylenchina</taxon>
        <taxon>Panagrolaimomorpha</taxon>
        <taxon>Strongyloidoidea</taxon>
        <taxon>Steinernematidae</taxon>
        <taxon>Steinernema</taxon>
    </lineage>
</organism>
<feature type="region of interest" description="Disordered" evidence="6">
    <location>
        <begin position="234"/>
        <end position="265"/>
    </location>
</feature>
<reference evidence="7" key="1">
    <citation type="submission" date="2023-06" db="EMBL/GenBank/DDBJ databases">
        <title>Genomic analysis of the entomopathogenic nematode Steinernema hermaphroditum.</title>
        <authorList>
            <person name="Schwarz E.M."/>
            <person name="Heppert J.K."/>
            <person name="Baniya A."/>
            <person name="Schwartz H.T."/>
            <person name="Tan C.-H."/>
            <person name="Antoshechkin I."/>
            <person name="Sternberg P.W."/>
            <person name="Goodrich-Blair H."/>
            <person name="Dillman A.R."/>
        </authorList>
    </citation>
    <scope>NUCLEOTIDE SEQUENCE</scope>
    <source>
        <strain evidence="7">PS9179</strain>
        <tissue evidence="7">Whole animal</tissue>
    </source>
</reference>
<protein>
    <recommendedName>
        <fullName evidence="9">60S ribosomal protein L3</fullName>
    </recommendedName>
</protein>
<dbReference type="FunFam" id="2.40.30.10:FF:000351">
    <property type="entry name" value="Ribosomal protein L3"/>
    <property type="match status" value="1"/>
</dbReference>
<evidence type="ECO:0000256" key="5">
    <source>
        <dbReference type="RuleBase" id="RU003905"/>
    </source>
</evidence>
<gene>
    <name evidence="7" type="ORF">QR680_004483</name>
</gene>